<dbReference type="Gene3D" id="3.40.1550.10">
    <property type="entry name" value="CheC-like"/>
    <property type="match status" value="1"/>
</dbReference>
<evidence type="ECO:0000313" key="4">
    <source>
        <dbReference type="EMBL" id="MBA2134038.1"/>
    </source>
</evidence>
<keyword evidence="2" id="KW-0378">Hydrolase</keyword>
<name>A0A8J6I2J0_9FIRM</name>
<comment type="caution">
    <text evidence="4">The sequence shown here is derived from an EMBL/GenBank/DDBJ whole genome shotgun (WGS) entry which is preliminary data.</text>
</comment>
<dbReference type="PANTHER" id="PTHR43693">
    <property type="entry name" value="PROTEIN PHOSPHATASE CHEZ"/>
    <property type="match status" value="1"/>
</dbReference>
<keyword evidence="1" id="KW-0145">Chemotaxis</keyword>
<dbReference type="CDD" id="cd17909">
    <property type="entry name" value="CheC_ClassI"/>
    <property type="match status" value="1"/>
</dbReference>
<evidence type="ECO:0000313" key="5">
    <source>
        <dbReference type="Proteomes" id="UP000657177"/>
    </source>
</evidence>
<dbReference type="GO" id="GO:0016787">
    <property type="term" value="F:hydrolase activity"/>
    <property type="evidence" value="ECO:0007669"/>
    <property type="project" value="UniProtKB-KW"/>
</dbReference>
<dbReference type="InterPro" id="IPR028976">
    <property type="entry name" value="CheC-like_sf"/>
</dbReference>
<evidence type="ECO:0000256" key="2">
    <source>
        <dbReference type="ARBA" id="ARBA00022801"/>
    </source>
</evidence>
<accession>A0A8J6I2J0</accession>
<gene>
    <name evidence="4" type="ORF">G5B42_10905</name>
</gene>
<reference evidence="4" key="1">
    <citation type="submission" date="2020-06" db="EMBL/GenBank/DDBJ databases">
        <title>Novel chitinolytic bacterium.</title>
        <authorList>
            <person name="Ungkulpasvich U."/>
            <person name="Kosugi A."/>
            <person name="Uke A."/>
        </authorList>
    </citation>
    <scope>NUCLEOTIDE SEQUENCE</scope>
    <source>
        <strain evidence="4">UUS1-1</strain>
    </source>
</reference>
<dbReference type="PANTHER" id="PTHR43693:SF1">
    <property type="entry name" value="PROTEIN PHOSPHATASE CHEZ"/>
    <property type="match status" value="1"/>
</dbReference>
<dbReference type="EMBL" id="JAAKDE010000044">
    <property type="protein sequence ID" value="MBA2134038.1"/>
    <property type="molecule type" value="Genomic_DNA"/>
</dbReference>
<dbReference type="InterPro" id="IPR050992">
    <property type="entry name" value="CheZ_family_phosphatases"/>
</dbReference>
<dbReference type="Proteomes" id="UP000657177">
    <property type="component" value="Unassembled WGS sequence"/>
</dbReference>
<dbReference type="GO" id="GO:0006935">
    <property type="term" value="P:chemotaxis"/>
    <property type="evidence" value="ECO:0007669"/>
    <property type="project" value="UniProtKB-KW"/>
</dbReference>
<dbReference type="AlphaFoldDB" id="A0A8J6I2J0"/>
<evidence type="ECO:0000259" key="3">
    <source>
        <dbReference type="Pfam" id="PF04509"/>
    </source>
</evidence>
<protein>
    <submittedName>
        <fullName evidence="4">Chemotaxis protein CheC</fullName>
    </submittedName>
</protein>
<keyword evidence="5" id="KW-1185">Reference proteome</keyword>
<sequence length="215" mass="22805">MIENLTPIQLDAIREVGNIGAAHAATVLSQLLNKKVSMTVPQVNILPLAEACDFVGGPEQPMVGVYLRIFGGAPSKMLYLFPEEKALFVAGLLINDPEKCSNLLGELEISALKEIGNILTGAYVYAFSNFTGINMLSSVPALAFDMVGAILNTILADLGEMGDYAVIIETQLTACDESVDGHFFLVPDPGSLATILEALGVKEGCQNRSGSECPK</sequence>
<dbReference type="Pfam" id="PF04509">
    <property type="entry name" value="CheC"/>
    <property type="match status" value="2"/>
</dbReference>
<proteinExistence type="predicted"/>
<evidence type="ECO:0000256" key="1">
    <source>
        <dbReference type="ARBA" id="ARBA00022500"/>
    </source>
</evidence>
<feature type="domain" description="CheC-like protein" evidence="3">
    <location>
        <begin position="108"/>
        <end position="142"/>
    </location>
</feature>
<dbReference type="InterPro" id="IPR007597">
    <property type="entry name" value="CheC"/>
</dbReference>
<dbReference type="RefSeq" id="WP_181340501.1">
    <property type="nucleotide sequence ID" value="NZ_JAAKDE010000044.1"/>
</dbReference>
<dbReference type="SUPFAM" id="SSF103039">
    <property type="entry name" value="CheC-like"/>
    <property type="match status" value="1"/>
</dbReference>
<feature type="domain" description="CheC-like protein" evidence="3">
    <location>
        <begin position="8"/>
        <end position="45"/>
    </location>
</feature>
<organism evidence="4 5">
    <name type="scientific">Capillibacterium thermochitinicola</name>
    <dbReference type="NCBI Taxonomy" id="2699427"/>
    <lineage>
        <taxon>Bacteria</taxon>
        <taxon>Bacillati</taxon>
        <taxon>Bacillota</taxon>
        <taxon>Capillibacterium</taxon>
    </lineage>
</organism>